<organism evidence="1 2">
    <name type="scientific">Leptolyngbya boryana NIES-2135</name>
    <dbReference type="NCBI Taxonomy" id="1973484"/>
    <lineage>
        <taxon>Bacteria</taxon>
        <taxon>Bacillati</taxon>
        <taxon>Cyanobacteriota</taxon>
        <taxon>Cyanophyceae</taxon>
        <taxon>Leptolyngbyales</taxon>
        <taxon>Leptolyngbyaceae</taxon>
        <taxon>Leptolyngbya group</taxon>
        <taxon>Leptolyngbya</taxon>
    </lineage>
</organism>
<proteinExistence type="predicted"/>
<name>A0A1Z4JI49_LEPBY</name>
<dbReference type="Proteomes" id="UP000217895">
    <property type="component" value="Chromosome"/>
</dbReference>
<dbReference type="EMBL" id="AP018203">
    <property type="protein sequence ID" value="BAY56406.1"/>
    <property type="molecule type" value="Genomic_DNA"/>
</dbReference>
<protein>
    <submittedName>
        <fullName evidence="1">Uncharacterized protein</fullName>
    </submittedName>
</protein>
<evidence type="ECO:0000313" key="1">
    <source>
        <dbReference type="EMBL" id="BAY56406.1"/>
    </source>
</evidence>
<accession>A0A1Z4JI49</accession>
<dbReference type="AlphaFoldDB" id="A0A1Z4JI49"/>
<evidence type="ECO:0000313" key="2">
    <source>
        <dbReference type="Proteomes" id="UP000217895"/>
    </source>
</evidence>
<sequence length="194" mass="21913">MQLRDGKAYFPTSEMHGVLLTHSKQNALNIIKAHLRFVQPYIWQENDDQYLKHIGIDILLEQLGEESPKKKTQYLAARAYISAWLANNPEVFKDAQLTGQELDRKKISAMQAVRNKATHCALSGTPFGQGVECHVHHIEGVSEQPNLATDPKNLIAIREDIHKAYHNWVNSQGGSVTRATLKQFAASHGYTTKW</sequence>
<keyword evidence="2" id="KW-1185">Reference proteome</keyword>
<gene>
    <name evidence="1" type="ORF">NIES2135_32370</name>
</gene>
<reference evidence="1 2" key="1">
    <citation type="submission" date="2017-06" db="EMBL/GenBank/DDBJ databases">
        <title>Genome sequencing of cyanobaciteial culture collection at National Institute for Environmental Studies (NIES).</title>
        <authorList>
            <person name="Hirose Y."/>
            <person name="Shimura Y."/>
            <person name="Fujisawa T."/>
            <person name="Nakamura Y."/>
            <person name="Kawachi M."/>
        </authorList>
    </citation>
    <scope>NUCLEOTIDE SEQUENCE [LARGE SCALE GENOMIC DNA]</scope>
    <source>
        <strain evidence="1 2">NIES-2135</strain>
    </source>
</reference>